<dbReference type="Pfam" id="PF00005">
    <property type="entry name" value="ABC_tran"/>
    <property type="match status" value="1"/>
</dbReference>
<accession>A0A9D1FA14</accession>
<comment type="function">
    <text evidence="10">Part of an ABC transporter complex. Responsible for energy coupling to the transport system.</text>
</comment>
<dbReference type="GO" id="GO:0006824">
    <property type="term" value="P:cobalt ion transport"/>
    <property type="evidence" value="ECO:0007669"/>
    <property type="project" value="InterPro"/>
</dbReference>
<evidence type="ECO:0000313" key="13">
    <source>
        <dbReference type="Proteomes" id="UP000886741"/>
    </source>
</evidence>
<dbReference type="GO" id="GO:0005524">
    <property type="term" value="F:ATP binding"/>
    <property type="evidence" value="ECO:0007669"/>
    <property type="project" value="UniProtKB-UniRule"/>
</dbReference>
<comment type="function">
    <text evidence="9">Probably part of an ABC transporter complex. Responsible for energy coupling to the transport system.</text>
</comment>
<proteinExistence type="inferred from homology"/>
<evidence type="ECO:0000256" key="1">
    <source>
        <dbReference type="ARBA" id="ARBA00004202"/>
    </source>
</evidence>
<dbReference type="GO" id="GO:0042626">
    <property type="term" value="F:ATPase-coupled transmembrane transporter activity"/>
    <property type="evidence" value="ECO:0007669"/>
    <property type="project" value="TreeGrafter"/>
</dbReference>
<dbReference type="InterPro" id="IPR017871">
    <property type="entry name" value="ABC_transporter-like_CS"/>
</dbReference>
<dbReference type="EMBL" id="DVJJ01000118">
    <property type="protein sequence ID" value="HIS65282.1"/>
    <property type="molecule type" value="Genomic_DNA"/>
</dbReference>
<dbReference type="PANTHER" id="PTHR43553:SF24">
    <property type="entry name" value="ENERGY-COUPLING FACTOR TRANSPORTER ATP-BINDING PROTEIN ECFA1"/>
    <property type="match status" value="1"/>
</dbReference>
<comment type="subcellular location">
    <subcellularLocation>
        <location evidence="1 10">Cell membrane</location>
        <topology evidence="1 10">Peripheral membrane protein</topology>
    </subcellularLocation>
</comment>
<sequence>MNPPILQLQNVSYTYQGDTPALYHADFSVYGGERVALLGSNGAGKSTLLLLCNGVLAPESGQVLLNGQPVVHKGQSLRQLRQTVGLVFQNPEEQLLGASVRSEISFGPMNLGLPQDQVARAVEDAAAAMNVTRYLDQPPQYLSGGEKKRVTIADILAMESQVILFDEPTASLDPGHTDLLEVTLAQLHEQGLALVVSTHDVSFAWRWATRAVVVTGGQILRDGPIEEIFSDDALLSQAGLHKPELFAVSQLLFPQLPPAQYPRTLEDFTRRLQP</sequence>
<comment type="caution">
    <text evidence="12">The sequence shown here is derived from an EMBL/GenBank/DDBJ whole genome shotgun (WGS) entry which is preliminary data.</text>
</comment>
<dbReference type="AlphaFoldDB" id="A0A9D1FA14"/>
<reference evidence="12" key="2">
    <citation type="journal article" date="2021" name="PeerJ">
        <title>Extensive microbial diversity within the chicken gut microbiome revealed by metagenomics and culture.</title>
        <authorList>
            <person name="Gilroy R."/>
            <person name="Ravi A."/>
            <person name="Getino M."/>
            <person name="Pursley I."/>
            <person name="Horton D.L."/>
            <person name="Alikhan N.F."/>
            <person name="Baker D."/>
            <person name="Gharbi K."/>
            <person name="Hall N."/>
            <person name="Watson M."/>
            <person name="Adriaenssens E.M."/>
            <person name="Foster-Nyarko E."/>
            <person name="Jarju S."/>
            <person name="Secka A."/>
            <person name="Antonio M."/>
            <person name="Oren A."/>
            <person name="Chaudhuri R.R."/>
            <person name="La Ragione R."/>
            <person name="Hildebrand F."/>
            <person name="Pallen M.J."/>
        </authorList>
    </citation>
    <scope>NUCLEOTIDE SEQUENCE</scope>
    <source>
        <strain evidence="12">ChiBcec16-1751</strain>
    </source>
</reference>
<dbReference type="NCBIfam" id="TIGR01166">
    <property type="entry name" value="cbiO"/>
    <property type="match status" value="1"/>
</dbReference>
<name>A0A9D1FA14_9FIRM</name>
<organism evidence="12 13">
    <name type="scientific">Candidatus Avoscillospira avistercoris</name>
    <dbReference type="NCBI Taxonomy" id="2840707"/>
    <lineage>
        <taxon>Bacteria</taxon>
        <taxon>Bacillati</taxon>
        <taxon>Bacillota</taxon>
        <taxon>Clostridia</taxon>
        <taxon>Eubacteriales</taxon>
        <taxon>Oscillospiraceae</taxon>
        <taxon>Oscillospiraceae incertae sedis</taxon>
        <taxon>Candidatus Avoscillospira</taxon>
    </lineage>
</organism>
<keyword evidence="7" id="KW-1278">Translocase</keyword>
<dbReference type="GO" id="GO:0016887">
    <property type="term" value="F:ATP hydrolysis activity"/>
    <property type="evidence" value="ECO:0007669"/>
    <property type="project" value="InterPro"/>
</dbReference>
<evidence type="ECO:0000256" key="6">
    <source>
        <dbReference type="ARBA" id="ARBA00022840"/>
    </source>
</evidence>
<dbReference type="InterPro" id="IPR005876">
    <property type="entry name" value="Co_trans_ATP-bd"/>
</dbReference>
<evidence type="ECO:0000256" key="4">
    <source>
        <dbReference type="ARBA" id="ARBA00022475"/>
    </source>
</evidence>
<comment type="similarity">
    <text evidence="2 10">Belongs to the ABC transporter superfamily.</text>
</comment>
<gene>
    <name evidence="12" type="ORF">IAA83_07935</name>
</gene>
<evidence type="ECO:0000256" key="7">
    <source>
        <dbReference type="ARBA" id="ARBA00022967"/>
    </source>
</evidence>
<keyword evidence="8 10" id="KW-0472">Membrane</keyword>
<dbReference type="CDD" id="cd03225">
    <property type="entry name" value="ABC_cobalt_CbiO_domain1"/>
    <property type="match status" value="1"/>
</dbReference>
<evidence type="ECO:0000256" key="8">
    <source>
        <dbReference type="ARBA" id="ARBA00023136"/>
    </source>
</evidence>
<dbReference type="InterPro" id="IPR003439">
    <property type="entry name" value="ABC_transporter-like_ATP-bd"/>
</dbReference>
<dbReference type="PANTHER" id="PTHR43553">
    <property type="entry name" value="HEAVY METAL TRANSPORTER"/>
    <property type="match status" value="1"/>
</dbReference>
<dbReference type="InterPro" id="IPR003593">
    <property type="entry name" value="AAA+_ATPase"/>
</dbReference>
<evidence type="ECO:0000256" key="5">
    <source>
        <dbReference type="ARBA" id="ARBA00022741"/>
    </source>
</evidence>
<evidence type="ECO:0000256" key="9">
    <source>
        <dbReference type="ARBA" id="ARBA00025157"/>
    </source>
</evidence>
<reference evidence="12" key="1">
    <citation type="submission" date="2020-10" db="EMBL/GenBank/DDBJ databases">
        <authorList>
            <person name="Gilroy R."/>
        </authorList>
    </citation>
    <scope>NUCLEOTIDE SEQUENCE</scope>
    <source>
        <strain evidence="12">ChiBcec16-1751</strain>
    </source>
</reference>
<protein>
    <recommendedName>
        <fullName evidence="10">ABC transporter ATP-binding protein</fullName>
    </recommendedName>
</protein>
<keyword evidence="5 10" id="KW-0547">Nucleotide-binding</keyword>
<evidence type="ECO:0000256" key="2">
    <source>
        <dbReference type="ARBA" id="ARBA00005417"/>
    </source>
</evidence>
<dbReference type="InterPro" id="IPR050095">
    <property type="entry name" value="ECF_ABC_transporter_ATP-bd"/>
</dbReference>
<dbReference type="FunFam" id="3.40.50.300:FF:000224">
    <property type="entry name" value="Energy-coupling factor transporter ATP-binding protein EcfA"/>
    <property type="match status" value="1"/>
</dbReference>
<evidence type="ECO:0000256" key="10">
    <source>
        <dbReference type="RuleBase" id="RU364103"/>
    </source>
</evidence>
<dbReference type="InterPro" id="IPR027417">
    <property type="entry name" value="P-loop_NTPase"/>
</dbReference>
<dbReference type="PROSITE" id="PS50893">
    <property type="entry name" value="ABC_TRANSPORTER_2"/>
    <property type="match status" value="1"/>
</dbReference>
<dbReference type="SMART" id="SM00382">
    <property type="entry name" value="AAA"/>
    <property type="match status" value="1"/>
</dbReference>
<dbReference type="Proteomes" id="UP000886741">
    <property type="component" value="Unassembled WGS sequence"/>
</dbReference>
<dbReference type="Gene3D" id="3.40.50.300">
    <property type="entry name" value="P-loop containing nucleotide triphosphate hydrolases"/>
    <property type="match status" value="1"/>
</dbReference>
<evidence type="ECO:0000313" key="12">
    <source>
        <dbReference type="EMBL" id="HIS65282.1"/>
    </source>
</evidence>
<dbReference type="PROSITE" id="PS00211">
    <property type="entry name" value="ABC_TRANSPORTER_1"/>
    <property type="match status" value="1"/>
</dbReference>
<dbReference type="GO" id="GO:0043190">
    <property type="term" value="C:ATP-binding cassette (ABC) transporter complex"/>
    <property type="evidence" value="ECO:0007669"/>
    <property type="project" value="TreeGrafter"/>
</dbReference>
<keyword evidence="3 10" id="KW-0813">Transport</keyword>
<evidence type="ECO:0000259" key="11">
    <source>
        <dbReference type="PROSITE" id="PS50893"/>
    </source>
</evidence>
<dbReference type="InterPro" id="IPR015856">
    <property type="entry name" value="ABC_transpr_CbiO/EcfA_su"/>
</dbReference>
<feature type="domain" description="ABC transporter" evidence="11">
    <location>
        <begin position="6"/>
        <end position="241"/>
    </location>
</feature>
<evidence type="ECO:0000256" key="3">
    <source>
        <dbReference type="ARBA" id="ARBA00022448"/>
    </source>
</evidence>
<keyword evidence="6 10" id="KW-0067">ATP-binding</keyword>
<dbReference type="SUPFAM" id="SSF52540">
    <property type="entry name" value="P-loop containing nucleoside triphosphate hydrolases"/>
    <property type="match status" value="1"/>
</dbReference>
<keyword evidence="4 10" id="KW-1003">Cell membrane</keyword>